<evidence type="ECO:0000256" key="7">
    <source>
        <dbReference type="SAM" id="SignalP"/>
    </source>
</evidence>
<dbReference type="PROSITE" id="PS00122">
    <property type="entry name" value="CARBOXYLESTERASE_B_1"/>
    <property type="match status" value="1"/>
</dbReference>
<keyword evidence="5" id="KW-0325">Glycoprotein</keyword>
<dbReference type="OrthoDB" id="6846267at2759"/>
<keyword evidence="3 6" id="KW-0378">Hydrolase</keyword>
<evidence type="ECO:0000313" key="9">
    <source>
        <dbReference type="EMBL" id="KAF7996027.1"/>
    </source>
</evidence>
<evidence type="ECO:0000256" key="5">
    <source>
        <dbReference type="ARBA" id="ARBA00023180"/>
    </source>
</evidence>
<keyword evidence="4" id="KW-1015">Disulfide bond</keyword>
<dbReference type="InterPro" id="IPR029058">
    <property type="entry name" value="AB_hydrolase_fold"/>
</dbReference>
<feature type="domain" description="Carboxylesterase type B" evidence="8">
    <location>
        <begin position="26"/>
        <end position="533"/>
    </location>
</feature>
<evidence type="ECO:0000259" key="8">
    <source>
        <dbReference type="Pfam" id="PF00135"/>
    </source>
</evidence>
<evidence type="ECO:0000256" key="2">
    <source>
        <dbReference type="ARBA" id="ARBA00022487"/>
    </source>
</evidence>
<dbReference type="Gene3D" id="3.40.50.1820">
    <property type="entry name" value="alpha/beta hydrolase"/>
    <property type="match status" value="1"/>
</dbReference>
<dbReference type="PROSITE" id="PS00941">
    <property type="entry name" value="CARBOXYLESTERASE_B_2"/>
    <property type="match status" value="1"/>
</dbReference>
<keyword evidence="2" id="KW-0719">Serine esterase</keyword>
<dbReference type="SUPFAM" id="SSF53474">
    <property type="entry name" value="alpha/beta-Hydrolases"/>
    <property type="match status" value="1"/>
</dbReference>
<evidence type="ECO:0000256" key="6">
    <source>
        <dbReference type="RuleBase" id="RU361235"/>
    </source>
</evidence>
<evidence type="ECO:0000256" key="1">
    <source>
        <dbReference type="ARBA" id="ARBA00005964"/>
    </source>
</evidence>
<dbReference type="InterPro" id="IPR019819">
    <property type="entry name" value="Carboxylesterase_B_CS"/>
</dbReference>
<proteinExistence type="inferred from homology"/>
<keyword evidence="7" id="KW-0732">Signal</keyword>
<accession>A0A834Y1R1</accession>
<evidence type="ECO:0000256" key="4">
    <source>
        <dbReference type="ARBA" id="ARBA00023157"/>
    </source>
</evidence>
<comment type="caution">
    <text evidence="9">The sequence shown here is derived from an EMBL/GenBank/DDBJ whole genome shotgun (WGS) entry which is preliminary data.</text>
</comment>
<dbReference type="InterPro" id="IPR019826">
    <property type="entry name" value="Carboxylesterase_B_AS"/>
</dbReference>
<sequence length="567" mass="63454">MKMLALLCLLPLALAVPDFMRGPDGPRVVTPLGGIKGFYKHSFNGRKVMAFEGIPYAQPPVGELRFRAPQKVKSWMPGDIVAIKTGPPCTQYIHTPIDAKERIHGAEDCLYLNVYKPVVESSKVLPVIVWIHGGAFQWHMESKDGEFTKPDYIMDRDVILVTFSYRVGPLGFLSTGDDLISGNMGLKDQSYAIRWVKENIKGFGGDPEEITLFGLSAGGVSVHYQYLTPLSKGLFKRGLSFSGNALNPWAITEGTLEKAQKLANIVGCPTAVVEEMVKCLKTRPARQIARADMDFMPFFFNPMTPFGPVVEKPTAEQPFITRIPHEIIARGEAYDVPWITGVVPEEGLYPGADFCADPVALKEFDARYDELAPFVFDYNYTIPLSKHHEVGRRIRHHYIGDKPLDKHTAMEIVHAVGDRLYVMGGLNAVKLMSKYNKSPIRYYYFTYHGADSLGYPMTRTNEDWGVAHGDDPYYVVGSPWMNPTTTPMDRAMQRELLDMWTGYAINGVPEVPVEWTPISPSQSELVYLHIKGPGQYAMDSDKDFGHISLWNSIDFAEGKVAGKRVEL</sequence>
<dbReference type="Pfam" id="PF00135">
    <property type="entry name" value="COesterase"/>
    <property type="match status" value="1"/>
</dbReference>
<feature type="chain" id="PRO_5032995402" description="Carboxylic ester hydrolase" evidence="7">
    <location>
        <begin position="16"/>
        <end position="567"/>
    </location>
</feature>
<evidence type="ECO:0000256" key="3">
    <source>
        <dbReference type="ARBA" id="ARBA00022801"/>
    </source>
</evidence>
<feature type="signal peptide" evidence="7">
    <location>
        <begin position="1"/>
        <end position="15"/>
    </location>
</feature>
<evidence type="ECO:0000313" key="10">
    <source>
        <dbReference type="Proteomes" id="UP000639338"/>
    </source>
</evidence>
<protein>
    <recommendedName>
        <fullName evidence="6">Carboxylic ester hydrolase</fullName>
        <ecNumber evidence="6">3.1.1.-</ecNumber>
    </recommendedName>
</protein>
<comment type="similarity">
    <text evidence="1 6">Belongs to the type-B carboxylesterase/lipase family.</text>
</comment>
<dbReference type="PANTHER" id="PTHR43142">
    <property type="entry name" value="CARBOXYLIC ESTER HYDROLASE"/>
    <property type="match status" value="1"/>
</dbReference>
<dbReference type="AlphaFoldDB" id="A0A834Y1R1"/>
<dbReference type="Proteomes" id="UP000639338">
    <property type="component" value="Unassembled WGS sequence"/>
</dbReference>
<dbReference type="EC" id="3.1.1.-" evidence="6"/>
<keyword evidence="10" id="KW-1185">Reference proteome</keyword>
<dbReference type="EMBL" id="JACMRX010000002">
    <property type="protein sequence ID" value="KAF7996027.1"/>
    <property type="molecule type" value="Genomic_DNA"/>
</dbReference>
<dbReference type="PANTHER" id="PTHR43142:SF1">
    <property type="entry name" value="CARBOXYLIC ESTER HYDROLASE"/>
    <property type="match status" value="1"/>
</dbReference>
<name>A0A834Y1R1_APHGI</name>
<reference evidence="9 10" key="1">
    <citation type="submission" date="2020-08" db="EMBL/GenBank/DDBJ databases">
        <title>Aphidius gifuensis genome sequencing and assembly.</title>
        <authorList>
            <person name="Du Z."/>
        </authorList>
    </citation>
    <scope>NUCLEOTIDE SEQUENCE [LARGE SCALE GENOMIC DNA]</scope>
    <source>
        <strain evidence="9">YNYX2018</strain>
        <tissue evidence="9">Adults</tissue>
    </source>
</reference>
<dbReference type="GO" id="GO:0052689">
    <property type="term" value="F:carboxylic ester hydrolase activity"/>
    <property type="evidence" value="ECO:0007669"/>
    <property type="project" value="UniProtKB-KW"/>
</dbReference>
<dbReference type="InterPro" id="IPR002018">
    <property type="entry name" value="CarbesteraseB"/>
</dbReference>
<organism evidence="9 10">
    <name type="scientific">Aphidius gifuensis</name>
    <name type="common">Parasitoid wasp</name>
    <dbReference type="NCBI Taxonomy" id="684658"/>
    <lineage>
        <taxon>Eukaryota</taxon>
        <taxon>Metazoa</taxon>
        <taxon>Ecdysozoa</taxon>
        <taxon>Arthropoda</taxon>
        <taxon>Hexapoda</taxon>
        <taxon>Insecta</taxon>
        <taxon>Pterygota</taxon>
        <taxon>Neoptera</taxon>
        <taxon>Endopterygota</taxon>
        <taxon>Hymenoptera</taxon>
        <taxon>Apocrita</taxon>
        <taxon>Ichneumonoidea</taxon>
        <taxon>Braconidae</taxon>
        <taxon>Aphidiinae</taxon>
        <taxon>Aphidius</taxon>
    </lineage>
</organism>
<gene>
    <name evidence="9" type="ORF">HCN44_009065</name>
</gene>